<dbReference type="PANTHER" id="PTHR30069:SF29">
    <property type="entry name" value="HEMOGLOBIN AND HEMOGLOBIN-HAPTOGLOBIN-BINDING PROTEIN 1-RELATED"/>
    <property type="match status" value="1"/>
</dbReference>
<keyword evidence="9" id="KW-1133">Transmembrane helix</keyword>
<dbReference type="InterPro" id="IPR037066">
    <property type="entry name" value="Plug_dom_sf"/>
</dbReference>
<dbReference type="InterPro" id="IPR012910">
    <property type="entry name" value="Plug_dom"/>
</dbReference>
<dbReference type="Pfam" id="PF07715">
    <property type="entry name" value="Plug"/>
    <property type="match status" value="1"/>
</dbReference>
<accession>A0A3B1BW55</accession>
<evidence type="ECO:0000313" key="12">
    <source>
        <dbReference type="EMBL" id="VAX20012.1"/>
    </source>
</evidence>
<keyword evidence="8" id="KW-0998">Cell outer membrane</keyword>
<dbReference type="Gene3D" id="2.40.170.20">
    <property type="entry name" value="TonB-dependent receptor, beta-barrel domain"/>
    <property type="match status" value="1"/>
</dbReference>
<dbReference type="PANTHER" id="PTHR30069">
    <property type="entry name" value="TONB-DEPENDENT OUTER MEMBRANE RECEPTOR"/>
    <property type="match status" value="1"/>
</dbReference>
<evidence type="ECO:0000256" key="9">
    <source>
        <dbReference type="SAM" id="Phobius"/>
    </source>
</evidence>
<feature type="domain" description="TonB-dependent receptor plug" evidence="11">
    <location>
        <begin position="168"/>
        <end position="264"/>
    </location>
</feature>
<evidence type="ECO:0000256" key="7">
    <source>
        <dbReference type="ARBA" id="ARBA00023170"/>
    </source>
</evidence>
<dbReference type="SUPFAM" id="SSF56935">
    <property type="entry name" value="Porins"/>
    <property type="match status" value="1"/>
</dbReference>
<dbReference type="Pfam" id="PF13715">
    <property type="entry name" value="CarbopepD_reg_2"/>
    <property type="match status" value="1"/>
</dbReference>
<keyword evidence="7 12" id="KW-0675">Receptor</keyword>
<dbReference type="GO" id="GO:0015344">
    <property type="term" value="F:siderophore uptake transmembrane transporter activity"/>
    <property type="evidence" value="ECO:0007669"/>
    <property type="project" value="TreeGrafter"/>
</dbReference>
<dbReference type="InterPro" id="IPR008969">
    <property type="entry name" value="CarboxyPept-like_regulatory"/>
</dbReference>
<dbReference type="GO" id="GO:0009279">
    <property type="term" value="C:cell outer membrane"/>
    <property type="evidence" value="ECO:0007669"/>
    <property type="project" value="UniProtKB-SubCell"/>
</dbReference>
<dbReference type="PROSITE" id="PS52016">
    <property type="entry name" value="TONB_DEPENDENT_REC_3"/>
    <property type="match status" value="1"/>
</dbReference>
<dbReference type="InterPro" id="IPR036942">
    <property type="entry name" value="Beta-barrel_TonB_sf"/>
</dbReference>
<dbReference type="Gene3D" id="2.60.40.1120">
    <property type="entry name" value="Carboxypeptidase-like, regulatory domain"/>
    <property type="match status" value="1"/>
</dbReference>
<evidence type="ECO:0000256" key="5">
    <source>
        <dbReference type="ARBA" id="ARBA00023077"/>
    </source>
</evidence>
<dbReference type="SUPFAM" id="SSF49464">
    <property type="entry name" value="Carboxypeptidase regulatory domain-like"/>
    <property type="match status" value="1"/>
</dbReference>
<organism evidence="12">
    <name type="scientific">hydrothermal vent metagenome</name>
    <dbReference type="NCBI Taxonomy" id="652676"/>
    <lineage>
        <taxon>unclassified sequences</taxon>
        <taxon>metagenomes</taxon>
        <taxon>ecological metagenomes</taxon>
    </lineage>
</organism>
<keyword evidence="3 9" id="KW-0812">Transmembrane</keyword>
<evidence type="ECO:0000256" key="8">
    <source>
        <dbReference type="ARBA" id="ARBA00023237"/>
    </source>
</evidence>
<gene>
    <name evidence="12" type="ORF">MNBD_IGNAVI01-2765</name>
</gene>
<dbReference type="InterPro" id="IPR039426">
    <property type="entry name" value="TonB-dep_rcpt-like"/>
</dbReference>
<keyword evidence="6 9" id="KW-0472">Membrane</keyword>
<evidence type="ECO:0000256" key="6">
    <source>
        <dbReference type="ARBA" id="ARBA00023136"/>
    </source>
</evidence>
<evidence type="ECO:0000259" key="10">
    <source>
        <dbReference type="Pfam" id="PF00593"/>
    </source>
</evidence>
<sequence length="992" mass="112224">MLKYFDFFLQISICYTIFNNSKNGHINNDNSFHTKNKQGTLSMRKFLLLSLIFSFTILTIQIFAGSTGKIAGTVKDKETGEPLPFANVFIDGTSMGAASDIDGNFTILNVPPGIYSITASVVGYQKVTITDTRVNVDFTTRLDFELSSGSVQMEAVVVRGVRDPLIRQDLTNPIVAINAETIMELPVDQISDVIKLQAGVTVGDDGQIHMRGGFGNETAYTLNGVSLNDPYNNRKSVGLAVNAVQEVSISSGTFSAEYGNALSGLVNYVTKEGGNKISFSMRGYAGDYVTSRDNLFPNIDKINPLNRGRMEATIGGPVFTNALKFFASGIYENYGGLYYGERLYEPTDSYLSREAFRSGTDSLGNPLDPRFGNAGDPYWFNPYSNDTTGLPTGDGEYIAMNPSTSLNLQGNVILNISSLMKLRYETVYSKGDWKTYNRLWKFNPDGRGTNYQDGLVQTLDFTHTVSQNVFYTLKGSYGYNQVKHYLYEDINDPRYLPTLYQLGISNTGYVAGGTDNYRLDRKTTTMTLKGDLVAQLGNHEFKFGFEGRQHELLYESYNIEILNEDGSKINNSDLLYNPNQNLIRRKPTESMSLYTQYDKKPVDAALYVVDKMELAKIFILNVGLRYEYFDPKSQYNTDLSSDLEDLGDGVMYRHLKDATAKQYLSPRLSISYPITAESVIRFSYGHFYQNGSLSSLYANPNFFVANIGSTPTFGNPDVKMQRSIQYELGLQQKIAPNLKLELTGYYKDVRDYIYFQTVYTNTGREYRVLTNLAYSNVRGISFRLERRRAPDDMFYATLDYTFQIAEGNRTQPANEIFFSEKAGKQSETYLVPMSFDRTHVLNITFGLYQPDDWTLGLIYNLQSGTPYTPAYPSQIIPITFIQNSDNQLMQNNLDFKFEKFFKIGDFKWSVFLWVQNLLDTQNERIVYSSTGRALSSVEETTNANAFRNIDNRIERGDPGLFGMDEMYGYYSRRPERVSPPREIRLGFSLLFN</sequence>
<dbReference type="AlphaFoldDB" id="A0A3B1BW55"/>
<dbReference type="Gene3D" id="2.170.130.10">
    <property type="entry name" value="TonB-dependent receptor, plug domain"/>
    <property type="match status" value="1"/>
</dbReference>
<keyword evidence="4" id="KW-0732">Signal</keyword>
<evidence type="ECO:0000256" key="1">
    <source>
        <dbReference type="ARBA" id="ARBA00004571"/>
    </source>
</evidence>
<evidence type="ECO:0000259" key="11">
    <source>
        <dbReference type="Pfam" id="PF07715"/>
    </source>
</evidence>
<evidence type="ECO:0000256" key="4">
    <source>
        <dbReference type="ARBA" id="ARBA00022729"/>
    </source>
</evidence>
<keyword evidence="2" id="KW-0813">Transport</keyword>
<keyword evidence="5" id="KW-0798">TonB box</keyword>
<dbReference type="Pfam" id="PF00593">
    <property type="entry name" value="TonB_dep_Rec_b-barrel"/>
    <property type="match status" value="1"/>
</dbReference>
<comment type="subcellular location">
    <subcellularLocation>
        <location evidence="1">Cell outer membrane</location>
        <topology evidence="1">Multi-pass membrane protein</topology>
    </subcellularLocation>
</comment>
<feature type="domain" description="TonB-dependent receptor-like beta-barrel" evidence="10">
    <location>
        <begin position="431"/>
        <end position="917"/>
    </location>
</feature>
<name>A0A3B1BW55_9ZZZZ</name>
<protein>
    <submittedName>
        <fullName evidence="12">TonB-dependent receptor</fullName>
    </submittedName>
</protein>
<feature type="transmembrane region" description="Helical" evidence="9">
    <location>
        <begin position="46"/>
        <end position="64"/>
    </location>
</feature>
<dbReference type="InterPro" id="IPR000531">
    <property type="entry name" value="Beta-barrel_TonB"/>
</dbReference>
<dbReference type="GO" id="GO:0044718">
    <property type="term" value="P:siderophore transmembrane transport"/>
    <property type="evidence" value="ECO:0007669"/>
    <property type="project" value="TreeGrafter"/>
</dbReference>
<dbReference type="EMBL" id="UOGD01000157">
    <property type="protein sequence ID" value="VAX20012.1"/>
    <property type="molecule type" value="Genomic_DNA"/>
</dbReference>
<evidence type="ECO:0000256" key="3">
    <source>
        <dbReference type="ARBA" id="ARBA00022692"/>
    </source>
</evidence>
<proteinExistence type="predicted"/>
<reference evidence="12" key="1">
    <citation type="submission" date="2018-06" db="EMBL/GenBank/DDBJ databases">
        <authorList>
            <person name="Zhirakovskaya E."/>
        </authorList>
    </citation>
    <scope>NUCLEOTIDE SEQUENCE</scope>
</reference>
<evidence type="ECO:0000256" key="2">
    <source>
        <dbReference type="ARBA" id="ARBA00022448"/>
    </source>
</evidence>